<sequence>MKGLKCDDKISFLDFFLSRTQCMMEEELVLFCIITWRVWFVQRIHGTAELVLELELETVFAWSTNFIAGFMATNVNVDGPRGMVVNGDIGWTLPTNSYFKINCDTAIDVGNHVFGMGMVIPDHQGYVMASDVQRLMESCSPQVAEAVAVLYGLNFAIDTGLLQISVETDALVVVHLIN</sequence>
<dbReference type="InterPro" id="IPR044730">
    <property type="entry name" value="RNase_H-like_dom_plant"/>
</dbReference>
<dbReference type="Pfam" id="PF13456">
    <property type="entry name" value="RVT_3"/>
    <property type="match status" value="1"/>
</dbReference>
<dbReference type="PANTHER" id="PTHR47723:SF21">
    <property type="entry name" value="POLYNUCLEOTIDYL TRANSFERASE, RIBONUCLEASE H-LIKE SUPERFAMILY PROTEIN"/>
    <property type="match status" value="1"/>
</dbReference>
<dbReference type="InterPro" id="IPR053151">
    <property type="entry name" value="RNase_H-like"/>
</dbReference>
<reference evidence="2" key="1">
    <citation type="journal article" date="2023" name="Plant J.">
        <title>Genome sequences and population genomics provide insights into the demographic history, inbreeding, and mutation load of two 'living fossil' tree species of Dipteronia.</title>
        <authorList>
            <person name="Feng Y."/>
            <person name="Comes H.P."/>
            <person name="Chen J."/>
            <person name="Zhu S."/>
            <person name="Lu R."/>
            <person name="Zhang X."/>
            <person name="Li P."/>
            <person name="Qiu J."/>
            <person name="Olsen K.M."/>
            <person name="Qiu Y."/>
        </authorList>
    </citation>
    <scope>NUCLEOTIDE SEQUENCE</scope>
    <source>
        <strain evidence="2">KIB01</strain>
    </source>
</reference>
<dbReference type="Gene3D" id="3.30.420.10">
    <property type="entry name" value="Ribonuclease H-like superfamily/Ribonuclease H"/>
    <property type="match status" value="1"/>
</dbReference>
<proteinExistence type="predicted"/>
<comment type="caution">
    <text evidence="2">The sequence shown here is derived from an EMBL/GenBank/DDBJ whole genome shotgun (WGS) entry which is preliminary data.</text>
</comment>
<protein>
    <recommendedName>
        <fullName evidence="1">RNase H type-1 domain-containing protein</fullName>
    </recommendedName>
</protein>
<dbReference type="PANTHER" id="PTHR47723">
    <property type="entry name" value="OS05G0353850 PROTEIN"/>
    <property type="match status" value="1"/>
</dbReference>
<dbReference type="Proteomes" id="UP001280121">
    <property type="component" value="Unassembled WGS sequence"/>
</dbReference>
<dbReference type="GO" id="GO:0004523">
    <property type="term" value="F:RNA-DNA hybrid ribonuclease activity"/>
    <property type="evidence" value="ECO:0007669"/>
    <property type="project" value="InterPro"/>
</dbReference>
<dbReference type="EMBL" id="JANJYI010000006">
    <property type="protein sequence ID" value="KAK2643636.1"/>
    <property type="molecule type" value="Genomic_DNA"/>
</dbReference>
<dbReference type="GO" id="GO:0003676">
    <property type="term" value="F:nucleic acid binding"/>
    <property type="evidence" value="ECO:0007669"/>
    <property type="project" value="InterPro"/>
</dbReference>
<accession>A0AAD9WUH2</accession>
<dbReference type="InterPro" id="IPR012337">
    <property type="entry name" value="RNaseH-like_sf"/>
</dbReference>
<feature type="domain" description="RNase H type-1" evidence="1">
    <location>
        <begin position="102"/>
        <end position="178"/>
    </location>
</feature>
<evidence type="ECO:0000313" key="3">
    <source>
        <dbReference type="Proteomes" id="UP001280121"/>
    </source>
</evidence>
<evidence type="ECO:0000259" key="1">
    <source>
        <dbReference type="Pfam" id="PF13456"/>
    </source>
</evidence>
<evidence type="ECO:0000313" key="2">
    <source>
        <dbReference type="EMBL" id="KAK2643636.1"/>
    </source>
</evidence>
<keyword evidence="3" id="KW-1185">Reference proteome</keyword>
<organism evidence="2 3">
    <name type="scientific">Dipteronia dyeriana</name>
    <dbReference type="NCBI Taxonomy" id="168575"/>
    <lineage>
        <taxon>Eukaryota</taxon>
        <taxon>Viridiplantae</taxon>
        <taxon>Streptophyta</taxon>
        <taxon>Embryophyta</taxon>
        <taxon>Tracheophyta</taxon>
        <taxon>Spermatophyta</taxon>
        <taxon>Magnoliopsida</taxon>
        <taxon>eudicotyledons</taxon>
        <taxon>Gunneridae</taxon>
        <taxon>Pentapetalae</taxon>
        <taxon>rosids</taxon>
        <taxon>malvids</taxon>
        <taxon>Sapindales</taxon>
        <taxon>Sapindaceae</taxon>
        <taxon>Hippocastanoideae</taxon>
        <taxon>Acereae</taxon>
        <taxon>Dipteronia</taxon>
    </lineage>
</organism>
<dbReference type="CDD" id="cd06222">
    <property type="entry name" value="RNase_H_like"/>
    <property type="match status" value="1"/>
</dbReference>
<dbReference type="SUPFAM" id="SSF53098">
    <property type="entry name" value="Ribonuclease H-like"/>
    <property type="match status" value="1"/>
</dbReference>
<dbReference type="AlphaFoldDB" id="A0AAD9WUH2"/>
<dbReference type="InterPro" id="IPR002156">
    <property type="entry name" value="RNaseH_domain"/>
</dbReference>
<dbReference type="InterPro" id="IPR036397">
    <property type="entry name" value="RNaseH_sf"/>
</dbReference>
<gene>
    <name evidence="2" type="ORF">Ddye_018831</name>
</gene>
<name>A0AAD9WUH2_9ROSI</name>